<reference evidence="5" key="1">
    <citation type="journal article" date="2014" name="Int. J. Syst. Evol. Microbiol.">
        <title>Complete genome sequence of Corynebacterium casei LMG S-19264T (=DSM 44701T), isolated from a smear-ripened cheese.</title>
        <authorList>
            <consortium name="US DOE Joint Genome Institute (JGI-PGF)"/>
            <person name="Walter F."/>
            <person name="Albersmeier A."/>
            <person name="Kalinowski J."/>
            <person name="Ruckert C."/>
        </authorList>
    </citation>
    <scope>NUCLEOTIDE SEQUENCE</scope>
    <source>
        <strain evidence="5">CGMCC 1.15254</strain>
    </source>
</reference>
<name>A0A917FCE9_9PROT</name>
<dbReference type="SUPFAM" id="SSF141868">
    <property type="entry name" value="EAL domain-like"/>
    <property type="match status" value="1"/>
</dbReference>
<dbReference type="Pfam" id="PF00990">
    <property type="entry name" value="GGDEF"/>
    <property type="match status" value="1"/>
</dbReference>
<feature type="domain" description="EAL" evidence="3">
    <location>
        <begin position="664"/>
        <end position="919"/>
    </location>
</feature>
<evidence type="ECO:0000313" key="5">
    <source>
        <dbReference type="EMBL" id="GGF67785.1"/>
    </source>
</evidence>
<dbReference type="InterPro" id="IPR000160">
    <property type="entry name" value="GGDEF_dom"/>
</dbReference>
<evidence type="ECO:0000259" key="3">
    <source>
        <dbReference type="PROSITE" id="PS50883"/>
    </source>
</evidence>
<dbReference type="InterPro" id="IPR052155">
    <property type="entry name" value="Biofilm_reg_signaling"/>
</dbReference>
<dbReference type="InterPro" id="IPR029787">
    <property type="entry name" value="Nucleotide_cyclase"/>
</dbReference>
<reference evidence="5" key="2">
    <citation type="submission" date="2020-09" db="EMBL/GenBank/DDBJ databases">
        <authorList>
            <person name="Sun Q."/>
            <person name="Zhou Y."/>
        </authorList>
    </citation>
    <scope>NUCLEOTIDE SEQUENCE</scope>
    <source>
        <strain evidence="5">CGMCC 1.15254</strain>
    </source>
</reference>
<proteinExistence type="predicted"/>
<dbReference type="Pfam" id="PF13426">
    <property type="entry name" value="PAS_9"/>
    <property type="match status" value="1"/>
</dbReference>
<dbReference type="NCBIfam" id="TIGR00254">
    <property type="entry name" value="GGDEF"/>
    <property type="match status" value="1"/>
</dbReference>
<dbReference type="Pfam" id="PF00989">
    <property type="entry name" value="PAS"/>
    <property type="match status" value="1"/>
</dbReference>
<dbReference type="Gene3D" id="3.30.450.20">
    <property type="entry name" value="PAS domain"/>
    <property type="match status" value="3"/>
</dbReference>
<dbReference type="NCBIfam" id="TIGR00229">
    <property type="entry name" value="sensory_box"/>
    <property type="match status" value="1"/>
</dbReference>
<dbReference type="SUPFAM" id="SSF55073">
    <property type="entry name" value="Nucleotide cyclase"/>
    <property type="match status" value="1"/>
</dbReference>
<evidence type="ECO:0008006" key="7">
    <source>
        <dbReference type="Google" id="ProtNLM"/>
    </source>
</evidence>
<dbReference type="InterPro" id="IPR035965">
    <property type="entry name" value="PAS-like_dom_sf"/>
</dbReference>
<dbReference type="AlphaFoldDB" id="A0A917FCE9"/>
<gene>
    <name evidence="5" type="ORF">GCM10011332_22390</name>
</gene>
<organism evidence="5 6">
    <name type="scientific">Terasakiella brassicae</name>
    <dbReference type="NCBI Taxonomy" id="1634917"/>
    <lineage>
        <taxon>Bacteria</taxon>
        <taxon>Pseudomonadati</taxon>
        <taxon>Pseudomonadota</taxon>
        <taxon>Alphaproteobacteria</taxon>
        <taxon>Rhodospirillales</taxon>
        <taxon>Terasakiellaceae</taxon>
        <taxon>Terasakiella</taxon>
    </lineage>
</organism>
<dbReference type="InterPro" id="IPR000014">
    <property type="entry name" value="PAS"/>
</dbReference>
<keyword evidence="6" id="KW-1185">Reference proteome</keyword>
<dbReference type="Pfam" id="PF13188">
    <property type="entry name" value="PAS_8"/>
    <property type="match status" value="1"/>
</dbReference>
<dbReference type="Proteomes" id="UP000632498">
    <property type="component" value="Unassembled WGS sequence"/>
</dbReference>
<dbReference type="SUPFAM" id="SSF55785">
    <property type="entry name" value="PYP-like sensor domain (PAS domain)"/>
    <property type="match status" value="3"/>
</dbReference>
<dbReference type="Gene3D" id="3.30.70.270">
    <property type="match status" value="1"/>
</dbReference>
<dbReference type="FunFam" id="3.20.20.450:FF:000001">
    <property type="entry name" value="Cyclic di-GMP phosphodiesterase yahA"/>
    <property type="match status" value="1"/>
</dbReference>
<dbReference type="InterPro" id="IPR013767">
    <property type="entry name" value="PAS_fold"/>
</dbReference>
<protein>
    <recommendedName>
        <fullName evidence="7">Diguanylate cyclase</fullName>
    </recommendedName>
</protein>
<evidence type="ECO:0000256" key="1">
    <source>
        <dbReference type="SAM" id="MobiDB-lite"/>
    </source>
</evidence>
<dbReference type="CDD" id="cd01948">
    <property type="entry name" value="EAL"/>
    <property type="match status" value="1"/>
</dbReference>
<feature type="domain" description="PAS" evidence="2">
    <location>
        <begin position="369"/>
        <end position="424"/>
    </location>
</feature>
<dbReference type="GO" id="GO:0006355">
    <property type="term" value="P:regulation of DNA-templated transcription"/>
    <property type="evidence" value="ECO:0007669"/>
    <property type="project" value="InterPro"/>
</dbReference>
<dbReference type="SMART" id="SM00267">
    <property type="entry name" value="GGDEF"/>
    <property type="match status" value="1"/>
</dbReference>
<dbReference type="PROSITE" id="PS50112">
    <property type="entry name" value="PAS"/>
    <property type="match status" value="1"/>
</dbReference>
<evidence type="ECO:0000259" key="4">
    <source>
        <dbReference type="PROSITE" id="PS50887"/>
    </source>
</evidence>
<comment type="caution">
    <text evidence="5">The sequence shown here is derived from an EMBL/GenBank/DDBJ whole genome shotgun (WGS) entry which is preliminary data.</text>
</comment>
<dbReference type="InterPro" id="IPR043128">
    <property type="entry name" value="Rev_trsase/Diguanyl_cyclase"/>
</dbReference>
<dbReference type="EMBL" id="BMHV01000015">
    <property type="protein sequence ID" value="GGF67785.1"/>
    <property type="molecule type" value="Genomic_DNA"/>
</dbReference>
<dbReference type="PROSITE" id="PS50883">
    <property type="entry name" value="EAL"/>
    <property type="match status" value="1"/>
</dbReference>
<dbReference type="PANTHER" id="PTHR44757">
    <property type="entry name" value="DIGUANYLATE CYCLASE DGCP"/>
    <property type="match status" value="1"/>
</dbReference>
<dbReference type="PANTHER" id="PTHR44757:SF2">
    <property type="entry name" value="BIOFILM ARCHITECTURE MAINTENANCE PROTEIN MBAA"/>
    <property type="match status" value="1"/>
</dbReference>
<evidence type="ECO:0000313" key="6">
    <source>
        <dbReference type="Proteomes" id="UP000632498"/>
    </source>
</evidence>
<accession>A0A917FCE9</accession>
<dbReference type="SMART" id="SM00091">
    <property type="entry name" value="PAS"/>
    <property type="match status" value="3"/>
</dbReference>
<dbReference type="InterPro" id="IPR001633">
    <property type="entry name" value="EAL_dom"/>
</dbReference>
<dbReference type="CDD" id="cd00130">
    <property type="entry name" value="PAS"/>
    <property type="match status" value="2"/>
</dbReference>
<dbReference type="Gene3D" id="3.20.20.450">
    <property type="entry name" value="EAL domain"/>
    <property type="match status" value="1"/>
</dbReference>
<sequence>MNQHNVILIDQSEPSDIVICLQEIGIVNFKIAPTLDIDSDFSKIDLIIVDAQLADECLDLFDNTARPTLVTIAPKGISYDQFSFLAEEFDEVFIRPFDPYFVKLRLSNLLKTKPLTRTAWGQNKQDAHYKKLLDLSRDIILTVTNGVVTYANKTALNTLDISQGTLIGKRLSLIAHNDCAQFIEESLPELAETQDRLQVQFKGNRNDKIHALLTVTPIPEECPNTYLLQAIDHLEQKSALETLLQRERQYKSLVEMSSNLIFIVSDGVIIYANPSCEEKLNSNRQKGSLIGRPLASIVDIDYVSIIDGSLGELAEMNERLPLKIHSLDGTLLDVVLRVAHMNSELNETYLIEAVDVSKQKRSAEALLEREERLSGIVDNAPDAIISMDEQGNIESFNNSAVKIFGLSSDDAIHKNLLDLVRFENDPDNFTKNEEILLKDCSAREAVGLHISGKEINIDLSIKSMHFGEQKSYIAIIRDVTLQKRDHEELAFLANHDPLTKLPNSHFLLKTLERITEDKSETCVCCVLFITLERLNRVNDLFGHQMVDQVLGAVAIRLNETIGHNNIIGRWGGGKFVAILNELALEQSTKEICESIIATISQPFFIEDNEIVIGCKIGVSCYPMDCDNPSSLVKNAGMAAFAARQEENADYLFYTKAMEAEAEERDMLERELRLALENDQLQVYYQPKIDLSTGHIRGMEALIRWIHPDLGFISPAKFIPIAEETGQIITIGEWVLRRSCYDTQNWINQGASRHLKVAVNLSGRQLDEEKLPQTIQDILEETGLHPTNLELEVTESSLMRDIDQGMRILKSLRDLGITTAIDDFGTGYSSLSYLRRIPLDTLKIDQSFVRNLHVDPDDAAIARTIMDMADNMGLTVVAEGIEIEEHETFLQSIHCHIGQGYYYSKPVPPAEFDKLLTTFSPPKSLNNRRTGEDRRIQKDRRKP</sequence>
<dbReference type="SMART" id="SM00052">
    <property type="entry name" value="EAL"/>
    <property type="match status" value="1"/>
</dbReference>
<dbReference type="CDD" id="cd01949">
    <property type="entry name" value="GGDEF"/>
    <property type="match status" value="1"/>
</dbReference>
<feature type="region of interest" description="Disordered" evidence="1">
    <location>
        <begin position="920"/>
        <end position="942"/>
    </location>
</feature>
<dbReference type="PROSITE" id="PS50887">
    <property type="entry name" value="GGDEF"/>
    <property type="match status" value="1"/>
</dbReference>
<evidence type="ECO:0000259" key="2">
    <source>
        <dbReference type="PROSITE" id="PS50112"/>
    </source>
</evidence>
<feature type="domain" description="GGDEF" evidence="4">
    <location>
        <begin position="522"/>
        <end position="655"/>
    </location>
</feature>
<dbReference type="InterPro" id="IPR035919">
    <property type="entry name" value="EAL_sf"/>
</dbReference>
<dbReference type="RefSeq" id="WP_188665049.1">
    <property type="nucleotide sequence ID" value="NZ_BMHV01000015.1"/>
</dbReference>
<dbReference type="Pfam" id="PF00563">
    <property type="entry name" value="EAL"/>
    <property type="match status" value="1"/>
</dbReference>